<keyword evidence="1" id="KW-1133">Transmembrane helix</keyword>
<evidence type="ECO:0000313" key="2">
    <source>
        <dbReference type="EMBL" id="KAL1296796.1"/>
    </source>
</evidence>
<dbReference type="GeneID" id="95973959"/>
<sequence>MTSSIEHENSAMDTMQVELQGDGKNDSSKHSTSGNVKLVNTIGEVRRDPTASDDPNDPLNFSKWIKLGISVCCCWFSIFSLVLVGGLGPLLGSFITLYAPQGQSVQQVVSLIIYPSVVVALGEPLRLSSSVSFPKSDIP</sequence>
<dbReference type="EMBL" id="JBFMKM010000018">
    <property type="protein sequence ID" value="KAL1296796.1"/>
    <property type="molecule type" value="Genomic_DNA"/>
</dbReference>
<protein>
    <submittedName>
        <fullName evidence="2">Uncharacterized protein</fullName>
    </submittedName>
</protein>
<dbReference type="Proteomes" id="UP001562354">
    <property type="component" value="Unassembled WGS sequence"/>
</dbReference>
<keyword evidence="3" id="KW-1185">Reference proteome</keyword>
<dbReference type="RefSeq" id="XP_069196478.1">
    <property type="nucleotide sequence ID" value="XM_069341995.1"/>
</dbReference>
<keyword evidence="1" id="KW-0812">Transmembrane</keyword>
<reference evidence="2 3" key="1">
    <citation type="submission" date="2024-07" db="EMBL/GenBank/DDBJ databases">
        <title>Draft sequence of the Neodothiora populina.</title>
        <authorList>
            <person name="Drown D.D."/>
            <person name="Schuette U.S."/>
            <person name="Buechlein A.B."/>
            <person name="Rusch D.R."/>
            <person name="Winton L.W."/>
            <person name="Adams G.A."/>
        </authorList>
    </citation>
    <scope>NUCLEOTIDE SEQUENCE [LARGE SCALE GENOMIC DNA]</scope>
    <source>
        <strain evidence="2 3">CPC 39397</strain>
    </source>
</reference>
<evidence type="ECO:0000313" key="3">
    <source>
        <dbReference type="Proteomes" id="UP001562354"/>
    </source>
</evidence>
<evidence type="ECO:0000256" key="1">
    <source>
        <dbReference type="SAM" id="Phobius"/>
    </source>
</evidence>
<gene>
    <name evidence="2" type="ORF">AAFC00_000256</name>
</gene>
<feature type="transmembrane region" description="Helical" evidence="1">
    <location>
        <begin position="67"/>
        <end position="88"/>
    </location>
</feature>
<organism evidence="2 3">
    <name type="scientific">Neodothiora populina</name>
    <dbReference type="NCBI Taxonomy" id="2781224"/>
    <lineage>
        <taxon>Eukaryota</taxon>
        <taxon>Fungi</taxon>
        <taxon>Dikarya</taxon>
        <taxon>Ascomycota</taxon>
        <taxon>Pezizomycotina</taxon>
        <taxon>Dothideomycetes</taxon>
        <taxon>Dothideomycetidae</taxon>
        <taxon>Dothideales</taxon>
        <taxon>Dothioraceae</taxon>
        <taxon>Neodothiora</taxon>
    </lineage>
</organism>
<name>A0ABR3P294_9PEZI</name>
<comment type="caution">
    <text evidence="2">The sequence shown here is derived from an EMBL/GenBank/DDBJ whole genome shotgun (WGS) entry which is preliminary data.</text>
</comment>
<accession>A0ABR3P294</accession>
<proteinExistence type="predicted"/>
<keyword evidence="1" id="KW-0472">Membrane</keyword>